<sequence>MAKFSFATFLLVLVVIASVDQMMVPKVDASTCQVTLTPTGCVLEQCRQDCLQMYNGNGVCVPFTTMTDFQCQCIYNC</sequence>
<evidence type="ECO:0000313" key="2">
    <source>
        <dbReference type="Proteomes" id="UP000827976"/>
    </source>
</evidence>
<organism evidence="1 2">
    <name type="scientific">Dioscorea alata</name>
    <name type="common">Purple yam</name>
    <dbReference type="NCBI Taxonomy" id="55571"/>
    <lineage>
        <taxon>Eukaryota</taxon>
        <taxon>Viridiplantae</taxon>
        <taxon>Streptophyta</taxon>
        <taxon>Embryophyta</taxon>
        <taxon>Tracheophyta</taxon>
        <taxon>Spermatophyta</taxon>
        <taxon>Magnoliopsida</taxon>
        <taxon>Liliopsida</taxon>
        <taxon>Dioscoreales</taxon>
        <taxon>Dioscoreaceae</taxon>
        <taxon>Dioscorea</taxon>
    </lineage>
</organism>
<keyword evidence="2" id="KW-1185">Reference proteome</keyword>
<dbReference type="EMBL" id="CM037019">
    <property type="protein sequence ID" value="KAH7672212.1"/>
    <property type="molecule type" value="Genomic_DNA"/>
</dbReference>
<gene>
    <name evidence="1" type="ORF">IHE45_09G040000</name>
</gene>
<reference evidence="2" key="1">
    <citation type="journal article" date="2022" name="Nat. Commun.">
        <title>Chromosome evolution and the genetic basis of agronomically important traits in greater yam.</title>
        <authorList>
            <person name="Bredeson J.V."/>
            <person name="Lyons J.B."/>
            <person name="Oniyinde I.O."/>
            <person name="Okereke N.R."/>
            <person name="Kolade O."/>
            <person name="Nnabue I."/>
            <person name="Nwadili C.O."/>
            <person name="Hribova E."/>
            <person name="Parker M."/>
            <person name="Nwogha J."/>
            <person name="Shu S."/>
            <person name="Carlson J."/>
            <person name="Kariba R."/>
            <person name="Muthemba S."/>
            <person name="Knop K."/>
            <person name="Barton G.J."/>
            <person name="Sherwood A.V."/>
            <person name="Lopez-Montes A."/>
            <person name="Asiedu R."/>
            <person name="Jamnadass R."/>
            <person name="Muchugi A."/>
            <person name="Goodstein D."/>
            <person name="Egesi C.N."/>
            <person name="Featherston J."/>
            <person name="Asfaw A."/>
            <person name="Simpson G.G."/>
            <person name="Dolezel J."/>
            <person name="Hendre P.S."/>
            <person name="Van Deynze A."/>
            <person name="Kumar P.L."/>
            <person name="Obidiegwu J.E."/>
            <person name="Bhattacharjee R."/>
            <person name="Rokhsar D.S."/>
        </authorList>
    </citation>
    <scope>NUCLEOTIDE SEQUENCE [LARGE SCALE GENOMIC DNA]</scope>
    <source>
        <strain evidence="2">cv. TDa95/00328</strain>
    </source>
</reference>
<dbReference type="Proteomes" id="UP000827976">
    <property type="component" value="Chromosome 9"/>
</dbReference>
<name>A0ACB7VEW3_DIOAL</name>
<comment type="caution">
    <text evidence="1">The sequence shown here is derived from an EMBL/GenBank/DDBJ whole genome shotgun (WGS) entry which is preliminary data.</text>
</comment>
<evidence type="ECO:0000313" key="1">
    <source>
        <dbReference type="EMBL" id="KAH7672212.1"/>
    </source>
</evidence>
<protein>
    <submittedName>
        <fullName evidence="1">Defensin-like protein</fullName>
    </submittedName>
</protein>
<proteinExistence type="predicted"/>
<accession>A0ACB7VEW3</accession>